<dbReference type="RefSeq" id="WP_190480185.1">
    <property type="nucleotide sequence ID" value="NZ_JACOFT010000005.1"/>
</dbReference>
<evidence type="ECO:0000313" key="2">
    <source>
        <dbReference type="EMBL" id="MBC3812421.1"/>
    </source>
</evidence>
<feature type="chain" id="PRO_5045910970" description="PilJ/NarX-like methyl-accepting chemotaxis transducer" evidence="1">
    <location>
        <begin position="22"/>
        <end position="289"/>
    </location>
</feature>
<dbReference type="EMBL" id="JACOFT010000005">
    <property type="protein sequence ID" value="MBC3812421.1"/>
    <property type="molecule type" value="Genomic_DNA"/>
</dbReference>
<feature type="signal peptide" evidence="1">
    <location>
        <begin position="1"/>
        <end position="21"/>
    </location>
</feature>
<accession>A0ABR6XHQ5</accession>
<keyword evidence="1" id="KW-0732">Signal</keyword>
<organism evidence="2 3">
    <name type="scientific">Undibacterium aquatile</name>
    <dbReference type="NCBI Taxonomy" id="1537398"/>
    <lineage>
        <taxon>Bacteria</taxon>
        <taxon>Pseudomonadati</taxon>
        <taxon>Pseudomonadota</taxon>
        <taxon>Betaproteobacteria</taxon>
        <taxon>Burkholderiales</taxon>
        <taxon>Oxalobacteraceae</taxon>
        <taxon>Undibacterium</taxon>
    </lineage>
</organism>
<reference evidence="2 3" key="1">
    <citation type="submission" date="2020-08" db="EMBL/GenBank/DDBJ databases">
        <title>Novel species isolated from subtropical streams in China.</title>
        <authorList>
            <person name="Lu H."/>
        </authorList>
    </citation>
    <scope>NUCLEOTIDE SEQUENCE [LARGE SCALE GENOMIC DNA]</scope>
    <source>
        <strain evidence="2 3">CCTCC AB 2015119</strain>
    </source>
</reference>
<comment type="caution">
    <text evidence="2">The sequence shown here is derived from an EMBL/GenBank/DDBJ whole genome shotgun (WGS) entry which is preliminary data.</text>
</comment>
<protein>
    <recommendedName>
        <fullName evidence="4">PilJ/NarX-like methyl-accepting chemotaxis transducer</fullName>
    </recommendedName>
</protein>
<dbReference type="Proteomes" id="UP000637632">
    <property type="component" value="Unassembled WGS sequence"/>
</dbReference>
<sequence>MNTLPAIKCALILLSVCCLSACNQEKAQALQLAATTFSNEADRACKMGADSLQAAVAMPALTRSDIATSLAQAKKFGATELDLIYADNSITDSANAPALTALNQACEAHRQLAAMYTDLPRGYLLATDEVKKAQKLVVNVTARFARLGHIFAELPSTGRDNISRIRIIEARSKAMAVADEKARAALLGSVADDILLNQTNEAQSRDLILSQFAKATVLGEKLAQTSVHYDQMTVADLLESLREFSALYGNVTNRAATAQSAINSINRVEANLKNDAALSPLLDAVVGQK</sequence>
<evidence type="ECO:0000313" key="3">
    <source>
        <dbReference type="Proteomes" id="UP000637632"/>
    </source>
</evidence>
<evidence type="ECO:0000256" key="1">
    <source>
        <dbReference type="SAM" id="SignalP"/>
    </source>
</evidence>
<evidence type="ECO:0008006" key="4">
    <source>
        <dbReference type="Google" id="ProtNLM"/>
    </source>
</evidence>
<proteinExistence type="predicted"/>
<keyword evidence="3" id="KW-1185">Reference proteome</keyword>
<name>A0ABR6XHQ5_9BURK</name>
<gene>
    <name evidence="2" type="ORF">H8K26_13325</name>
</gene>